<keyword evidence="1" id="KW-0493">Microtubule</keyword>
<sequence>MSGYERNYDFADLIDCASGLNRLAAMEYGEENLQMGKTHAKQQTIWGKLHPLVAGESEANLSDFTGLRSDAEFVDALKKGLQEAQGLLILLNMAPHTGVRDQTWWKAPWASEKDLGVFAKANDAGGSDSEEDDGADDLAVIGHEARHVMSEVLQQVCSEEEVTKFDPLVAYDGHSIYKATLVSQLVGNPTLSKDRLTRIKQSIYFNGVKYRPRADGVPVCILDIGSDCAVLFDTENRSQSTRSKKGRGRVTVSKDVWIGRAQKIRRRYNGPECYNGASHSETEEFRVIKINNKNFSQYRAGDFLMETVETNAQRKLVNGQPYEEISYYKDAAPYGSTYFLMNVIAELFWCNGRSTRFTTPMVYAYMRSLHGFQTNWAKKRARTPDNSKVTPVIWTPVFVKILYAYRETVFAGTPLAAADSWVPWVHLSKEGDIDIRILHAKFPTPIEDLKVIRDSCKLSDNIPIAEPVNGDARDVPTSTPTKIAPRKRSREVQDLDDEPIPQPKSHSSGSPDRQVRTRYTKRRNVTVGARNDPGTSIVPYDDIADGKRTVEPIFDDFGTKLGVIFGELASRKLEEAFWPMLADSKATEALKDQLADKCAKMQEAERQRADLNDQLTALKASLLRNNEKAAKQLQTELDQVRTRVAEGETTISKLETDLQVARQDVSTRDADRETLKAEVKSLRGQLEASKIATAAKQAKLEHENSDLQEQVQREKRASERFKEALQADMKKHANLEEQVLTLNGLIEGHKFTLDRAEKALAASRSELAIVKTDLRMLQISGK</sequence>
<dbReference type="PANTHER" id="PTHR37739">
    <property type="entry name" value="KINESIN-LIKE PROTEIN KIN-12D"/>
    <property type="match status" value="1"/>
</dbReference>
<evidence type="ECO:0000256" key="7">
    <source>
        <dbReference type="SAM" id="MobiDB-lite"/>
    </source>
</evidence>
<dbReference type="Proteomes" id="UP001633002">
    <property type="component" value="Unassembled WGS sequence"/>
</dbReference>
<evidence type="ECO:0000256" key="4">
    <source>
        <dbReference type="ARBA" id="ARBA00023054"/>
    </source>
</evidence>
<protein>
    <submittedName>
        <fullName evidence="8">Uncharacterized protein</fullName>
    </submittedName>
</protein>
<evidence type="ECO:0000256" key="6">
    <source>
        <dbReference type="SAM" id="Coils"/>
    </source>
</evidence>
<proteinExistence type="predicted"/>
<gene>
    <name evidence="8" type="ORF">R1sor_026664</name>
</gene>
<keyword evidence="5" id="KW-0505">Motor protein</keyword>
<dbReference type="Gene3D" id="1.10.287.1490">
    <property type="match status" value="1"/>
</dbReference>
<keyword evidence="4 6" id="KW-0175">Coiled coil</keyword>
<keyword evidence="2" id="KW-0547">Nucleotide-binding</keyword>
<organism evidence="8 9">
    <name type="scientific">Riccia sorocarpa</name>
    <dbReference type="NCBI Taxonomy" id="122646"/>
    <lineage>
        <taxon>Eukaryota</taxon>
        <taxon>Viridiplantae</taxon>
        <taxon>Streptophyta</taxon>
        <taxon>Embryophyta</taxon>
        <taxon>Marchantiophyta</taxon>
        <taxon>Marchantiopsida</taxon>
        <taxon>Marchantiidae</taxon>
        <taxon>Marchantiales</taxon>
        <taxon>Ricciaceae</taxon>
        <taxon>Riccia</taxon>
    </lineage>
</organism>
<keyword evidence="3" id="KW-0067">ATP-binding</keyword>
<reference evidence="8 9" key="1">
    <citation type="submission" date="2024-09" db="EMBL/GenBank/DDBJ databases">
        <title>Chromosome-scale assembly of Riccia sorocarpa.</title>
        <authorList>
            <person name="Paukszto L."/>
        </authorList>
    </citation>
    <scope>NUCLEOTIDE SEQUENCE [LARGE SCALE GENOMIC DNA]</scope>
    <source>
        <strain evidence="8">LP-2024</strain>
        <tissue evidence="8">Aerial parts of the thallus</tissue>
    </source>
</reference>
<evidence type="ECO:0000256" key="5">
    <source>
        <dbReference type="ARBA" id="ARBA00023175"/>
    </source>
</evidence>
<evidence type="ECO:0000256" key="1">
    <source>
        <dbReference type="ARBA" id="ARBA00022701"/>
    </source>
</evidence>
<dbReference type="GO" id="GO:0005874">
    <property type="term" value="C:microtubule"/>
    <property type="evidence" value="ECO:0007669"/>
    <property type="project" value="UniProtKB-KW"/>
</dbReference>
<name>A0ABD3GDI4_9MARC</name>
<feature type="coiled-coil region" evidence="6">
    <location>
        <begin position="587"/>
        <end position="773"/>
    </location>
</feature>
<accession>A0ABD3GDI4</accession>
<dbReference type="EMBL" id="JBJQOH010000008">
    <property type="protein sequence ID" value="KAL3676716.1"/>
    <property type="molecule type" value="Genomic_DNA"/>
</dbReference>
<dbReference type="InterPro" id="IPR044986">
    <property type="entry name" value="KIF15/KIN-12"/>
</dbReference>
<evidence type="ECO:0000256" key="3">
    <source>
        <dbReference type="ARBA" id="ARBA00022840"/>
    </source>
</evidence>
<dbReference type="GO" id="GO:0005524">
    <property type="term" value="F:ATP binding"/>
    <property type="evidence" value="ECO:0007669"/>
    <property type="project" value="UniProtKB-KW"/>
</dbReference>
<evidence type="ECO:0000313" key="8">
    <source>
        <dbReference type="EMBL" id="KAL3676716.1"/>
    </source>
</evidence>
<feature type="region of interest" description="Disordered" evidence="7">
    <location>
        <begin position="463"/>
        <end position="533"/>
    </location>
</feature>
<evidence type="ECO:0000256" key="2">
    <source>
        <dbReference type="ARBA" id="ARBA00022741"/>
    </source>
</evidence>
<keyword evidence="9" id="KW-1185">Reference proteome</keyword>
<comment type="caution">
    <text evidence="8">The sequence shown here is derived from an EMBL/GenBank/DDBJ whole genome shotgun (WGS) entry which is preliminary data.</text>
</comment>
<dbReference type="AlphaFoldDB" id="A0ABD3GDI4"/>
<evidence type="ECO:0000313" key="9">
    <source>
        <dbReference type="Proteomes" id="UP001633002"/>
    </source>
</evidence>
<dbReference type="PANTHER" id="PTHR37739:SF8">
    <property type="entry name" value="KINESIN-LIKE PROTEIN KIN-12D"/>
    <property type="match status" value="1"/>
</dbReference>